<dbReference type="CDD" id="cd10719">
    <property type="entry name" value="DnaJ_zf"/>
    <property type="match status" value="1"/>
</dbReference>
<dbReference type="PROSITE" id="PS51188">
    <property type="entry name" value="ZF_CR"/>
    <property type="match status" value="1"/>
</dbReference>
<proteinExistence type="inferred from homology"/>
<feature type="binding site" evidence="9">
    <location>
        <position position="148"/>
    </location>
    <ligand>
        <name>Zn(2+)</name>
        <dbReference type="ChEBI" id="CHEBI:29105"/>
        <label>1</label>
    </ligand>
</feature>
<dbReference type="InterPro" id="IPR036410">
    <property type="entry name" value="HSP_DnaJ_Cys-rich_dom_sf"/>
</dbReference>
<evidence type="ECO:0000259" key="11">
    <source>
        <dbReference type="PROSITE" id="PS50076"/>
    </source>
</evidence>
<dbReference type="PROSITE" id="PS00636">
    <property type="entry name" value="DNAJ_1"/>
    <property type="match status" value="1"/>
</dbReference>
<keyword evidence="2 9" id="KW-0235">DNA replication</keyword>
<keyword evidence="8 9" id="KW-0143">Chaperone</keyword>
<dbReference type="CDD" id="cd10747">
    <property type="entry name" value="DnaJ_C"/>
    <property type="match status" value="1"/>
</dbReference>
<accession>A0ABY0V6E6</accession>
<dbReference type="PROSITE" id="PS50076">
    <property type="entry name" value="DNAJ_2"/>
    <property type="match status" value="1"/>
</dbReference>
<dbReference type="Pfam" id="PF00684">
    <property type="entry name" value="DnaJ_CXXCXGXG"/>
    <property type="match status" value="1"/>
</dbReference>
<evidence type="ECO:0000313" key="14">
    <source>
        <dbReference type="Proteomes" id="UP000198976"/>
    </source>
</evidence>
<keyword evidence="7 9" id="KW-0346">Stress response</keyword>
<sequence length="381" mass="41070">MNDYYEILGVSRDASPEEIKKAYRRKARQLHPDYAGPDSEEAFKELSVAYETLSNPDKRQMYDLGGPEAVHGGGAGGYGFGGGGMPFDFSDIFDTMFGGGGFASSGGPASRATHGSDQLLTIDVTLEEATFGVTKNIEVDTYVLCARCEGSCCEPGTQPRACSGCHGSGSVTRMQRSLLGVIRTQSPCPDCGGHGSIIDQPCSECSGDGRVRTRRSMKVDIPVGVTTGTRIRMSGRGDVGMGGGPAGDLYLEVREKKHPIFTRRGDDLHTWVTIPMTTAALGTVFELDTLDGAKEVTIKPGTQPQETVTLSGLGVGRLSRSGRDAGRGDLQVHIDVEIPRKLDQRSREILEELAANRGEDRVEPRRADQSVFDRIREKFTN</sequence>
<dbReference type="SMART" id="SM00271">
    <property type="entry name" value="DnaJ"/>
    <property type="match status" value="1"/>
</dbReference>
<dbReference type="InterPro" id="IPR008971">
    <property type="entry name" value="HSP40/DnaJ_pept-bd"/>
</dbReference>
<comment type="function">
    <text evidence="9">Participates actively in the response to hyperosmotic and heat shock by preventing the aggregation of stress-denatured proteins and by disaggregating proteins, also in an autonomous, DnaK-independent fashion. Unfolded proteins bind initially to DnaJ; upon interaction with the DnaJ-bound protein, DnaK hydrolyzes its bound ATP, resulting in the formation of a stable complex. GrpE releases ADP from DnaK; ATP binding to DnaK triggers the release of the substrate protein, thus completing the reaction cycle. Several rounds of ATP-dependent interactions between DnaJ, DnaK and GrpE are required for fully efficient folding. Also involved, together with DnaK and GrpE, in the DNA replication of plasmids through activation of initiation proteins.</text>
</comment>
<dbReference type="SUPFAM" id="SSF46565">
    <property type="entry name" value="Chaperone J-domain"/>
    <property type="match status" value="1"/>
</dbReference>
<evidence type="ECO:0000256" key="7">
    <source>
        <dbReference type="ARBA" id="ARBA00023016"/>
    </source>
</evidence>
<keyword evidence="14" id="KW-1185">Reference proteome</keyword>
<dbReference type="Gene3D" id="1.10.287.110">
    <property type="entry name" value="DnaJ domain"/>
    <property type="match status" value="1"/>
</dbReference>
<reference evidence="13 14" key="1">
    <citation type="submission" date="2016-10" db="EMBL/GenBank/DDBJ databases">
        <authorList>
            <person name="Varghese N."/>
            <person name="Submissions S."/>
        </authorList>
    </citation>
    <scope>NUCLEOTIDE SEQUENCE [LARGE SCALE GENOMIC DNA]</scope>
    <source>
        <strain evidence="13 14">DSM 9169</strain>
    </source>
</reference>
<evidence type="ECO:0000256" key="3">
    <source>
        <dbReference type="ARBA" id="ARBA00022723"/>
    </source>
</evidence>
<dbReference type="PANTHER" id="PTHR43096">
    <property type="entry name" value="DNAJ HOMOLOG 1, MITOCHONDRIAL-RELATED"/>
    <property type="match status" value="1"/>
</dbReference>
<dbReference type="PANTHER" id="PTHR43096:SF48">
    <property type="entry name" value="CHAPERONE PROTEIN DNAJ"/>
    <property type="match status" value="1"/>
</dbReference>
<evidence type="ECO:0000256" key="6">
    <source>
        <dbReference type="ARBA" id="ARBA00022833"/>
    </source>
</evidence>
<comment type="domain">
    <text evidence="9">The J domain is necessary and sufficient to stimulate DnaK ATPase activity. Zinc center 1 plays an important role in the autonomous, DnaK-independent chaperone activity of DnaJ. Zinc center 2 is essential for interaction with DnaK and for DnaJ activity.</text>
</comment>
<keyword evidence="6 9" id="KW-0862">Zinc</keyword>
<evidence type="ECO:0000256" key="2">
    <source>
        <dbReference type="ARBA" id="ARBA00022705"/>
    </source>
</evidence>
<comment type="subcellular location">
    <subcellularLocation>
        <location evidence="9">Cytoplasm</location>
    </subcellularLocation>
</comment>
<feature type="domain" description="J" evidence="11">
    <location>
        <begin position="3"/>
        <end position="66"/>
    </location>
</feature>
<feature type="binding site" evidence="9">
    <location>
        <position position="205"/>
    </location>
    <ligand>
        <name>Zn(2+)</name>
        <dbReference type="ChEBI" id="CHEBI:29105"/>
        <label>1</label>
    </ligand>
</feature>
<dbReference type="Pfam" id="PF00226">
    <property type="entry name" value="DnaJ"/>
    <property type="match status" value="1"/>
</dbReference>
<evidence type="ECO:0000256" key="8">
    <source>
        <dbReference type="ARBA" id="ARBA00023186"/>
    </source>
</evidence>
<dbReference type="EMBL" id="LT629792">
    <property type="protein sequence ID" value="SDT90142.1"/>
    <property type="molecule type" value="Genomic_DNA"/>
</dbReference>
<comment type="similarity">
    <text evidence="9">Belongs to the DnaJ family.</text>
</comment>
<dbReference type="InterPro" id="IPR036869">
    <property type="entry name" value="J_dom_sf"/>
</dbReference>
<evidence type="ECO:0000313" key="13">
    <source>
        <dbReference type="EMBL" id="SDT90142.1"/>
    </source>
</evidence>
<keyword evidence="5 9" id="KW-0863">Zinc-finger</keyword>
<keyword evidence="3 9" id="KW-0479">Metal-binding</keyword>
<dbReference type="InterPro" id="IPR001623">
    <property type="entry name" value="DnaJ_domain"/>
</dbReference>
<dbReference type="CDD" id="cd06257">
    <property type="entry name" value="DnaJ"/>
    <property type="match status" value="1"/>
</dbReference>
<comment type="cofactor">
    <cofactor evidence="9">
        <name>Zn(2+)</name>
        <dbReference type="ChEBI" id="CHEBI:29105"/>
    </cofactor>
    <text evidence="9">Binds 2 Zn(2+) ions per monomer.</text>
</comment>
<keyword evidence="1 9" id="KW-0963">Cytoplasm</keyword>
<organism evidence="13 14">
    <name type="scientific">Schaalia radingae</name>
    <dbReference type="NCBI Taxonomy" id="131110"/>
    <lineage>
        <taxon>Bacteria</taxon>
        <taxon>Bacillati</taxon>
        <taxon>Actinomycetota</taxon>
        <taxon>Actinomycetes</taxon>
        <taxon>Actinomycetales</taxon>
        <taxon>Actinomycetaceae</taxon>
        <taxon>Schaalia</taxon>
    </lineage>
</organism>
<evidence type="ECO:0000256" key="1">
    <source>
        <dbReference type="ARBA" id="ARBA00022490"/>
    </source>
</evidence>
<dbReference type="InterPro" id="IPR012724">
    <property type="entry name" value="DnaJ"/>
</dbReference>
<feature type="zinc finger region" description="CR-type" evidence="10">
    <location>
        <begin position="132"/>
        <end position="214"/>
    </location>
</feature>
<dbReference type="RefSeq" id="WP_092648429.1">
    <property type="nucleotide sequence ID" value="NZ_LT629792.1"/>
</dbReference>
<feature type="binding site" evidence="9">
    <location>
        <position position="191"/>
    </location>
    <ligand>
        <name>Zn(2+)</name>
        <dbReference type="ChEBI" id="CHEBI:29105"/>
        <label>2</label>
    </ligand>
</feature>
<evidence type="ECO:0000259" key="12">
    <source>
        <dbReference type="PROSITE" id="PS51188"/>
    </source>
</evidence>
<keyword evidence="4 9" id="KW-0677">Repeat</keyword>
<dbReference type="PRINTS" id="PR00625">
    <property type="entry name" value="JDOMAIN"/>
</dbReference>
<evidence type="ECO:0000256" key="9">
    <source>
        <dbReference type="HAMAP-Rule" id="MF_01152"/>
    </source>
</evidence>
<dbReference type="Gene3D" id="2.10.230.10">
    <property type="entry name" value="Heat shock protein DnaJ, cysteine-rich domain"/>
    <property type="match status" value="1"/>
</dbReference>
<evidence type="ECO:0000256" key="4">
    <source>
        <dbReference type="ARBA" id="ARBA00022737"/>
    </source>
</evidence>
<dbReference type="InterPro" id="IPR001305">
    <property type="entry name" value="HSP_DnaJ_Cys-rich_dom"/>
</dbReference>
<dbReference type="Gene3D" id="2.60.260.20">
    <property type="entry name" value="Urease metallochaperone UreE, N-terminal domain"/>
    <property type="match status" value="2"/>
</dbReference>
<gene>
    <name evidence="9" type="primary">dnaJ</name>
    <name evidence="13" type="ORF">SAMN04489714_0717</name>
</gene>
<dbReference type="Pfam" id="PF01556">
    <property type="entry name" value="DnaJ_C"/>
    <property type="match status" value="1"/>
</dbReference>
<dbReference type="SUPFAM" id="SSF57938">
    <property type="entry name" value="DnaJ/Hsp40 cysteine-rich domain"/>
    <property type="match status" value="1"/>
</dbReference>
<dbReference type="HAMAP" id="MF_01152">
    <property type="entry name" value="DnaJ"/>
    <property type="match status" value="1"/>
</dbReference>
<feature type="binding site" evidence="9">
    <location>
        <position position="162"/>
    </location>
    <ligand>
        <name>Zn(2+)</name>
        <dbReference type="ChEBI" id="CHEBI:29105"/>
        <label>2</label>
    </ligand>
</feature>
<comment type="caution">
    <text evidence="9">Lacks conserved residue(s) required for the propagation of feature annotation.</text>
</comment>
<feature type="binding site" evidence="9">
    <location>
        <position position="188"/>
    </location>
    <ligand>
        <name>Zn(2+)</name>
        <dbReference type="ChEBI" id="CHEBI:29105"/>
        <label>2</label>
    </ligand>
</feature>
<feature type="binding site" evidence="9">
    <location>
        <position position="165"/>
    </location>
    <ligand>
        <name>Zn(2+)</name>
        <dbReference type="ChEBI" id="CHEBI:29105"/>
        <label>2</label>
    </ligand>
</feature>
<comment type="subunit">
    <text evidence="9">Homodimer.</text>
</comment>
<feature type="domain" description="CR-type" evidence="12">
    <location>
        <begin position="132"/>
        <end position="214"/>
    </location>
</feature>
<evidence type="ECO:0000256" key="10">
    <source>
        <dbReference type="PROSITE-ProRule" id="PRU00546"/>
    </source>
</evidence>
<feature type="binding site" evidence="9">
    <location>
        <position position="145"/>
    </location>
    <ligand>
        <name>Zn(2+)</name>
        <dbReference type="ChEBI" id="CHEBI:29105"/>
        <label>1</label>
    </ligand>
</feature>
<name>A0ABY0V6E6_9ACTO</name>
<dbReference type="Proteomes" id="UP000198976">
    <property type="component" value="Chromosome I"/>
</dbReference>
<dbReference type="SUPFAM" id="SSF49493">
    <property type="entry name" value="HSP40/DnaJ peptide-binding domain"/>
    <property type="match status" value="2"/>
</dbReference>
<dbReference type="NCBIfam" id="NF008035">
    <property type="entry name" value="PRK10767.1"/>
    <property type="match status" value="1"/>
</dbReference>
<feature type="binding site" evidence="9">
    <location>
        <position position="202"/>
    </location>
    <ligand>
        <name>Zn(2+)</name>
        <dbReference type="ChEBI" id="CHEBI:29105"/>
        <label>1</label>
    </ligand>
</feature>
<evidence type="ECO:0000256" key="5">
    <source>
        <dbReference type="ARBA" id="ARBA00022771"/>
    </source>
</evidence>
<dbReference type="InterPro" id="IPR018253">
    <property type="entry name" value="DnaJ_domain_CS"/>
</dbReference>
<protein>
    <recommendedName>
        <fullName evidence="9">Chaperone protein DnaJ</fullName>
    </recommendedName>
</protein>
<dbReference type="InterPro" id="IPR002939">
    <property type="entry name" value="DnaJ_C"/>
</dbReference>